<dbReference type="VEuPathDB" id="MicrosporidiaDB:EHP00_580"/>
<evidence type="ECO:0000313" key="1">
    <source>
        <dbReference type="EMBL" id="OQS55515.1"/>
    </source>
</evidence>
<name>A0A1W0E8D5_9MICR</name>
<dbReference type="OrthoDB" id="10263597at2759"/>
<dbReference type="EMBL" id="MNPJ01000007">
    <property type="protein sequence ID" value="OQS55515.1"/>
    <property type="molecule type" value="Genomic_DNA"/>
</dbReference>
<gene>
    <name evidence="1" type="ORF">EHP00_580</name>
</gene>
<dbReference type="AlphaFoldDB" id="A0A1W0E8D5"/>
<reference evidence="1 2" key="1">
    <citation type="journal article" date="2017" name="Environ. Microbiol.">
        <title>Decay of the glycolytic pathway and adaptation to intranuclear parasitism within Enterocytozoonidae microsporidia.</title>
        <authorList>
            <person name="Wiredu Boakye D."/>
            <person name="Jaroenlak P."/>
            <person name="Prachumwat A."/>
            <person name="Williams T.A."/>
            <person name="Bateman K.S."/>
            <person name="Itsathitphaisarn O."/>
            <person name="Sritunyalucksana K."/>
            <person name="Paszkiewicz K.H."/>
            <person name="Moore K.A."/>
            <person name="Stentiford G.D."/>
            <person name="Williams B.A."/>
        </authorList>
    </citation>
    <scope>NUCLEOTIDE SEQUENCE [LARGE SCALE GENOMIC DNA]</scope>
    <source>
        <strain evidence="1 2">TH1</strain>
    </source>
</reference>
<sequence length="429" mass="50798">MQKISLRELCTSIIADPCISFSDLKKYLNSKNKEECFLIASVFANVCPLYKVKTHTGKVKHRNDVDKVSELDAILLDYYTIFIKNVLNNKNDDFSYNIAAYLLDELDHFNFNDRIVAKVIEGTKNLHTKNVCLNVLKNKILNDTLGEITYLILDKCIDFKFNYFILECLLNSSFLEKCVKKRIDEENKFQHKPKAKNEEKTIYKSNLKFFGKKKISKNAIKIEKKRYKKENLNKSALKEDLEDIDYKIYVKCINALQRLYFTLLKDKNGKCLISICLGLRKYFKIIRKEFHEGIMFLLYENIIKNPEVENCFVVNSNIIKTVYVMFADAGIEFKKLMVCFNDMLSYGYFYNIKKNVLEKEISDLLFLMFFKEKQNNVDLIEVLRKLVCLRISYHLTFLDTQIQKLIIFYDVNVWESNFYEFALYQKMLK</sequence>
<dbReference type="Proteomes" id="UP000192758">
    <property type="component" value="Unassembled WGS sequence"/>
</dbReference>
<dbReference type="STRING" id="646526.A0A1W0E8D5"/>
<comment type="caution">
    <text evidence="1">The sequence shown here is derived from an EMBL/GenBank/DDBJ whole genome shotgun (WGS) entry which is preliminary data.</text>
</comment>
<evidence type="ECO:0000313" key="2">
    <source>
        <dbReference type="Proteomes" id="UP000192758"/>
    </source>
</evidence>
<proteinExistence type="predicted"/>
<organism evidence="1 2">
    <name type="scientific">Ecytonucleospora hepatopenaei</name>
    <dbReference type="NCBI Taxonomy" id="646526"/>
    <lineage>
        <taxon>Eukaryota</taxon>
        <taxon>Fungi</taxon>
        <taxon>Fungi incertae sedis</taxon>
        <taxon>Microsporidia</taxon>
        <taxon>Enterocytozoonidae</taxon>
        <taxon>Ecytonucleospora</taxon>
    </lineage>
</organism>
<protein>
    <submittedName>
        <fullName evidence="1">Uncharacterized protein</fullName>
    </submittedName>
</protein>
<accession>A0A1W0E8D5</accession>
<keyword evidence="2" id="KW-1185">Reference proteome</keyword>